<dbReference type="EMBL" id="SOYY01000023">
    <property type="protein sequence ID" value="KAA0703632.1"/>
    <property type="molecule type" value="Genomic_DNA"/>
</dbReference>
<name>A0A5A9N0S1_9TELE</name>
<accession>A0A5A9N0S1</accession>
<evidence type="ECO:0000313" key="2">
    <source>
        <dbReference type="EMBL" id="KAA0703632.1"/>
    </source>
</evidence>
<evidence type="ECO:0000313" key="3">
    <source>
        <dbReference type="Proteomes" id="UP000324632"/>
    </source>
</evidence>
<keyword evidence="3" id="KW-1185">Reference proteome</keyword>
<proteinExistence type="predicted"/>
<gene>
    <name evidence="2" type="ORF">E1301_Tti015522</name>
</gene>
<reference evidence="2 3" key="1">
    <citation type="journal article" date="2019" name="Mol. Ecol. Resour.">
        <title>Chromosome-level genome assembly of Triplophysa tibetana, a fish adapted to the harsh high-altitude environment of the Tibetan Plateau.</title>
        <authorList>
            <person name="Yang X."/>
            <person name="Liu H."/>
            <person name="Ma Z."/>
            <person name="Zou Y."/>
            <person name="Zou M."/>
            <person name="Mao Y."/>
            <person name="Li X."/>
            <person name="Wang H."/>
            <person name="Chen T."/>
            <person name="Wang W."/>
            <person name="Yang R."/>
        </authorList>
    </citation>
    <scope>NUCLEOTIDE SEQUENCE [LARGE SCALE GENOMIC DNA]</scope>
    <source>
        <strain evidence="2">TTIB1903HZAU</strain>
        <tissue evidence="2">Muscle</tissue>
    </source>
</reference>
<keyword evidence="1" id="KW-0812">Transmembrane</keyword>
<protein>
    <submittedName>
        <fullName evidence="2">Uncharacterized protein</fullName>
    </submittedName>
</protein>
<organism evidence="2 3">
    <name type="scientific">Triplophysa tibetana</name>
    <dbReference type="NCBI Taxonomy" id="1572043"/>
    <lineage>
        <taxon>Eukaryota</taxon>
        <taxon>Metazoa</taxon>
        <taxon>Chordata</taxon>
        <taxon>Craniata</taxon>
        <taxon>Vertebrata</taxon>
        <taxon>Euteleostomi</taxon>
        <taxon>Actinopterygii</taxon>
        <taxon>Neopterygii</taxon>
        <taxon>Teleostei</taxon>
        <taxon>Ostariophysi</taxon>
        <taxon>Cypriniformes</taxon>
        <taxon>Nemacheilidae</taxon>
        <taxon>Triplophysa</taxon>
    </lineage>
</organism>
<feature type="transmembrane region" description="Helical" evidence="1">
    <location>
        <begin position="35"/>
        <end position="55"/>
    </location>
</feature>
<sequence>MLWFLKLGLDSAGCSNPRENQSLLNPFYEGSLPPVYIITLLMGIWAFFSSGGSLHNLNALCTRRKAESETS</sequence>
<comment type="caution">
    <text evidence="2">The sequence shown here is derived from an EMBL/GenBank/DDBJ whole genome shotgun (WGS) entry which is preliminary data.</text>
</comment>
<keyword evidence="1" id="KW-0472">Membrane</keyword>
<dbReference type="AlphaFoldDB" id="A0A5A9N0S1"/>
<keyword evidence="1" id="KW-1133">Transmembrane helix</keyword>
<evidence type="ECO:0000256" key="1">
    <source>
        <dbReference type="SAM" id="Phobius"/>
    </source>
</evidence>
<dbReference type="Proteomes" id="UP000324632">
    <property type="component" value="Chromosome 23"/>
</dbReference>